<dbReference type="GO" id="GO:0004129">
    <property type="term" value="F:cytochrome-c oxidase activity"/>
    <property type="evidence" value="ECO:0007669"/>
    <property type="project" value="UniProtKB-EC"/>
</dbReference>
<keyword evidence="18" id="KW-0732">Signal</keyword>
<name>A0A1H8ZMV3_9HYPH</name>
<dbReference type="PROSITE" id="PS00078">
    <property type="entry name" value="COX2"/>
    <property type="match status" value="1"/>
</dbReference>
<evidence type="ECO:0000256" key="2">
    <source>
        <dbReference type="ARBA" id="ARBA00004141"/>
    </source>
</evidence>
<comment type="cofactor">
    <cofactor evidence="1">
        <name>heme</name>
        <dbReference type="ChEBI" id="CHEBI:30413"/>
    </cofactor>
</comment>
<comment type="subcellular location">
    <subcellularLocation>
        <location evidence="15">Cell membrane</location>
        <topology evidence="15">Multi-pass membrane protein</topology>
    </subcellularLocation>
    <subcellularLocation>
        <location evidence="2">Membrane</location>
        <topology evidence="2">Multi-pass membrane protein</topology>
    </subcellularLocation>
</comment>
<comment type="similarity">
    <text evidence="3 15">Belongs to the cytochrome c oxidase subunit 2 family.</text>
</comment>
<dbReference type="Pfam" id="PF02790">
    <property type="entry name" value="COX2_TM"/>
    <property type="match status" value="1"/>
</dbReference>
<protein>
    <recommendedName>
        <fullName evidence="16">Cytochrome c oxidase subunit 2</fullName>
        <ecNumber evidence="16">7.1.1.9</ecNumber>
    </recommendedName>
</protein>
<dbReference type="Proteomes" id="UP000199647">
    <property type="component" value="Unassembled WGS sequence"/>
</dbReference>
<comment type="catalytic activity">
    <reaction evidence="14 16">
        <text>4 Fe(II)-[cytochrome c] + O2 + 8 H(+)(in) = 4 Fe(III)-[cytochrome c] + 2 H2O + 4 H(+)(out)</text>
        <dbReference type="Rhea" id="RHEA:11436"/>
        <dbReference type="Rhea" id="RHEA-COMP:10350"/>
        <dbReference type="Rhea" id="RHEA-COMP:14399"/>
        <dbReference type="ChEBI" id="CHEBI:15377"/>
        <dbReference type="ChEBI" id="CHEBI:15378"/>
        <dbReference type="ChEBI" id="CHEBI:15379"/>
        <dbReference type="ChEBI" id="CHEBI:29033"/>
        <dbReference type="ChEBI" id="CHEBI:29034"/>
        <dbReference type="EC" id="7.1.1.9"/>
    </reaction>
</comment>
<dbReference type="InterPro" id="IPR008972">
    <property type="entry name" value="Cupredoxin"/>
</dbReference>
<evidence type="ECO:0000256" key="7">
    <source>
        <dbReference type="ARBA" id="ARBA00022723"/>
    </source>
</evidence>
<dbReference type="InterPro" id="IPR034210">
    <property type="entry name" value="CcO_II_C"/>
</dbReference>
<dbReference type="Pfam" id="PF00116">
    <property type="entry name" value="COX2"/>
    <property type="match status" value="1"/>
</dbReference>
<keyword evidence="11 16" id="KW-0186">Copper</keyword>
<keyword evidence="7 16" id="KW-0479">Metal-binding</keyword>
<feature type="domain" description="Cytochrome oxidase subunit II copper A binding" evidence="19">
    <location>
        <begin position="141"/>
        <end position="283"/>
    </location>
</feature>
<dbReference type="InterPro" id="IPR045187">
    <property type="entry name" value="CcO_II"/>
</dbReference>
<dbReference type="AlphaFoldDB" id="A0A1H8ZMV3"/>
<evidence type="ECO:0000256" key="4">
    <source>
        <dbReference type="ARBA" id="ARBA00022448"/>
    </source>
</evidence>
<dbReference type="InterPro" id="IPR011759">
    <property type="entry name" value="Cyt_c_oxidase_su2_TM_dom"/>
</dbReference>
<evidence type="ECO:0000256" key="12">
    <source>
        <dbReference type="ARBA" id="ARBA00023136"/>
    </source>
</evidence>
<keyword evidence="4 15" id="KW-0813">Transport</keyword>
<reference evidence="21 22" key="1">
    <citation type="submission" date="2016-10" db="EMBL/GenBank/DDBJ databases">
        <authorList>
            <person name="de Groot N.N."/>
        </authorList>
    </citation>
    <scope>NUCLEOTIDE SEQUENCE [LARGE SCALE GENOMIC DNA]</scope>
    <source>
        <strain evidence="21 22">A52C2</strain>
    </source>
</reference>
<evidence type="ECO:0000256" key="17">
    <source>
        <dbReference type="SAM" id="Phobius"/>
    </source>
</evidence>
<keyword evidence="9 15" id="KW-0249">Electron transport</keyword>
<evidence type="ECO:0000313" key="21">
    <source>
        <dbReference type="EMBL" id="SEP65637.1"/>
    </source>
</evidence>
<dbReference type="InterPro" id="IPR002429">
    <property type="entry name" value="CcO_II-like_C"/>
</dbReference>
<dbReference type="PANTHER" id="PTHR22888:SF9">
    <property type="entry name" value="CYTOCHROME C OXIDASE SUBUNIT 2"/>
    <property type="match status" value="1"/>
</dbReference>
<feature type="transmembrane region" description="Helical" evidence="17">
    <location>
        <begin position="57"/>
        <end position="81"/>
    </location>
</feature>
<dbReference type="GO" id="GO:0016491">
    <property type="term" value="F:oxidoreductase activity"/>
    <property type="evidence" value="ECO:0007669"/>
    <property type="project" value="InterPro"/>
</dbReference>
<dbReference type="EC" id="7.1.1.9" evidence="16"/>
<evidence type="ECO:0000256" key="15">
    <source>
        <dbReference type="RuleBase" id="RU000456"/>
    </source>
</evidence>
<evidence type="ECO:0000256" key="3">
    <source>
        <dbReference type="ARBA" id="ARBA00007866"/>
    </source>
</evidence>
<feature type="transmembrane region" description="Helical" evidence="17">
    <location>
        <begin position="102"/>
        <end position="124"/>
    </location>
</feature>
<feature type="domain" description="Cytochrome oxidase subunit II transmembrane region profile" evidence="20">
    <location>
        <begin position="35"/>
        <end position="130"/>
    </location>
</feature>
<evidence type="ECO:0000256" key="16">
    <source>
        <dbReference type="RuleBase" id="RU004024"/>
    </source>
</evidence>
<feature type="signal peptide" evidence="18">
    <location>
        <begin position="1"/>
        <end position="29"/>
    </location>
</feature>
<evidence type="ECO:0000256" key="14">
    <source>
        <dbReference type="ARBA" id="ARBA00047816"/>
    </source>
</evidence>
<proteinExistence type="inferred from homology"/>
<dbReference type="InterPro" id="IPR001505">
    <property type="entry name" value="Copper_CuA"/>
</dbReference>
<organism evidence="21 22">
    <name type="scientific">Faunimonas pinastri</name>
    <dbReference type="NCBI Taxonomy" id="1855383"/>
    <lineage>
        <taxon>Bacteria</taxon>
        <taxon>Pseudomonadati</taxon>
        <taxon>Pseudomonadota</taxon>
        <taxon>Alphaproteobacteria</taxon>
        <taxon>Hyphomicrobiales</taxon>
        <taxon>Afifellaceae</taxon>
        <taxon>Faunimonas</taxon>
    </lineage>
</organism>
<dbReference type="EMBL" id="FOFG01000001">
    <property type="protein sequence ID" value="SEP65637.1"/>
    <property type="molecule type" value="Genomic_DNA"/>
</dbReference>
<comment type="cofactor">
    <cofactor evidence="16">
        <name>Cu cation</name>
        <dbReference type="ChEBI" id="CHEBI:23378"/>
    </cofactor>
    <text evidence="16">Binds a copper A center.</text>
</comment>
<evidence type="ECO:0000256" key="5">
    <source>
        <dbReference type="ARBA" id="ARBA00022660"/>
    </source>
</evidence>
<evidence type="ECO:0000256" key="11">
    <source>
        <dbReference type="ARBA" id="ARBA00023008"/>
    </source>
</evidence>
<dbReference type="NCBIfam" id="TIGR02866">
    <property type="entry name" value="CoxB"/>
    <property type="match status" value="1"/>
</dbReference>
<evidence type="ECO:0000256" key="10">
    <source>
        <dbReference type="ARBA" id="ARBA00022989"/>
    </source>
</evidence>
<dbReference type="PROSITE" id="PS50857">
    <property type="entry name" value="COX2_CUA"/>
    <property type="match status" value="1"/>
</dbReference>
<keyword evidence="8" id="KW-1278">Translocase</keyword>
<evidence type="ECO:0000256" key="1">
    <source>
        <dbReference type="ARBA" id="ARBA00001971"/>
    </source>
</evidence>
<keyword evidence="10 17" id="KW-1133">Transmembrane helix</keyword>
<keyword evidence="6 15" id="KW-0812">Transmembrane</keyword>
<evidence type="ECO:0000256" key="18">
    <source>
        <dbReference type="SAM" id="SignalP"/>
    </source>
</evidence>
<dbReference type="GO" id="GO:0042773">
    <property type="term" value="P:ATP synthesis coupled electron transport"/>
    <property type="evidence" value="ECO:0007669"/>
    <property type="project" value="TreeGrafter"/>
</dbReference>
<gene>
    <name evidence="21" type="ORF">SAMN05216548_101196</name>
</gene>
<dbReference type="PRINTS" id="PR01166">
    <property type="entry name" value="CYCOXIDASEII"/>
</dbReference>
<dbReference type="GO" id="GO:0005886">
    <property type="term" value="C:plasma membrane"/>
    <property type="evidence" value="ECO:0007669"/>
    <property type="project" value="UniProtKB-SubCell"/>
</dbReference>
<dbReference type="PANTHER" id="PTHR22888">
    <property type="entry name" value="CYTOCHROME C OXIDASE, SUBUNIT II"/>
    <property type="match status" value="1"/>
</dbReference>
<sequence>MRESRFMAKWTTGSILFAAGSVLPRLAHAADVKTGPYAWETHFQPAATKVMADITWFGWYTLSIMTAVVLFVTLLIAYVVWRFRERANPVPSRVSHNTLIEVLWTIIPVLILLAIAIPSFRLLYAEYDPTKLYADYNPQTTKFLTVKATGSQWYWSYSYATDQDSKDNGVVDAVNFDSLLVPDSELKTDQLRNLSVDNAMVVPVGTFVRLQVTGADVIHSFAMPPFGVKVDAVPGRLNETYFRAEREGVFYGQCSELCGKDHAFMPIVVQVVSQDQFRHWAGQAATDLPGANKTLAEAVHGGSNEKVAVR</sequence>
<dbReference type="STRING" id="1855383.SAMN05216548_101196"/>
<comment type="function">
    <text evidence="13 16">Subunits I and II form the functional core of the enzyme complex. Electrons originating in cytochrome c are transferred via heme a and Cu(A) to the binuclear center formed by heme a3 and Cu(B).</text>
</comment>
<evidence type="ECO:0000256" key="9">
    <source>
        <dbReference type="ARBA" id="ARBA00022982"/>
    </source>
</evidence>
<evidence type="ECO:0000256" key="13">
    <source>
        <dbReference type="ARBA" id="ARBA00024688"/>
    </source>
</evidence>
<dbReference type="InterPro" id="IPR014222">
    <property type="entry name" value="Cyt_c_oxidase_su2"/>
</dbReference>
<dbReference type="CDD" id="cd13912">
    <property type="entry name" value="CcO_II_C"/>
    <property type="match status" value="1"/>
</dbReference>
<accession>A0A1H8ZMV3</accession>
<dbReference type="FunFam" id="2.60.40.420:FF:000001">
    <property type="entry name" value="Cytochrome c oxidase subunit 2"/>
    <property type="match status" value="1"/>
</dbReference>
<evidence type="ECO:0000313" key="22">
    <source>
        <dbReference type="Proteomes" id="UP000199647"/>
    </source>
</evidence>
<dbReference type="Gene3D" id="2.60.40.420">
    <property type="entry name" value="Cupredoxins - blue copper proteins"/>
    <property type="match status" value="1"/>
</dbReference>
<dbReference type="InterPro" id="IPR036257">
    <property type="entry name" value="Cyt_c_oxidase_su2_TM_sf"/>
</dbReference>
<evidence type="ECO:0000256" key="6">
    <source>
        <dbReference type="ARBA" id="ARBA00022692"/>
    </source>
</evidence>
<keyword evidence="12 17" id="KW-0472">Membrane</keyword>
<dbReference type="SUPFAM" id="SSF81464">
    <property type="entry name" value="Cytochrome c oxidase subunit II-like, transmembrane region"/>
    <property type="match status" value="1"/>
</dbReference>
<keyword evidence="22" id="KW-1185">Reference proteome</keyword>
<evidence type="ECO:0000259" key="20">
    <source>
        <dbReference type="PROSITE" id="PS50999"/>
    </source>
</evidence>
<dbReference type="SUPFAM" id="SSF49503">
    <property type="entry name" value="Cupredoxins"/>
    <property type="match status" value="1"/>
</dbReference>
<feature type="chain" id="PRO_5011559843" description="Cytochrome c oxidase subunit 2" evidence="18">
    <location>
        <begin position="30"/>
        <end position="310"/>
    </location>
</feature>
<dbReference type="PROSITE" id="PS50999">
    <property type="entry name" value="COX2_TM"/>
    <property type="match status" value="1"/>
</dbReference>
<dbReference type="Gene3D" id="1.10.287.90">
    <property type="match status" value="1"/>
</dbReference>
<keyword evidence="5 15" id="KW-0679">Respiratory chain</keyword>
<evidence type="ECO:0000256" key="8">
    <source>
        <dbReference type="ARBA" id="ARBA00022967"/>
    </source>
</evidence>
<dbReference type="GO" id="GO:0005507">
    <property type="term" value="F:copper ion binding"/>
    <property type="evidence" value="ECO:0007669"/>
    <property type="project" value="InterPro"/>
</dbReference>
<evidence type="ECO:0000259" key="19">
    <source>
        <dbReference type="PROSITE" id="PS50857"/>
    </source>
</evidence>